<feature type="chain" id="PRO_5045229057" description="Phospholipase" evidence="2">
    <location>
        <begin position="23"/>
        <end position="251"/>
    </location>
</feature>
<dbReference type="InterPro" id="IPR029058">
    <property type="entry name" value="AB_hydrolase_fold"/>
</dbReference>
<evidence type="ECO:0000256" key="1">
    <source>
        <dbReference type="ARBA" id="ARBA00022729"/>
    </source>
</evidence>
<sequence>MYIHRLLLCCLLMVFATAPVYAVSEPGDTLYYAKQAPGISVKKMRLPARSIDQYVLYTPSTYNTDRNKRWPVLIFLHGKGERGNDINLVRKMGIPWRLRDIPNFPFVVIAPQCKLNVNTWDVASLNALWPDIVRLYRIDTNRVYLTGLSMGGNGTWMWGMNSPEKFAALAPMCGWGNPANACALKDKPMKVFHNADDDTVPVNGSRRLVNAIKACGGKKVEYTERPTGGHDAWSTPYYDTKFYEWLLKQSK</sequence>
<reference evidence="3" key="1">
    <citation type="submission" date="2022-10" db="EMBL/GenBank/DDBJ databases">
        <title>Chitinophaga sp. nov., isolated from soil.</title>
        <authorList>
            <person name="Jeon C.O."/>
        </authorList>
    </citation>
    <scope>NUCLEOTIDE SEQUENCE</scope>
    <source>
        <strain evidence="3">R8</strain>
    </source>
</reference>
<dbReference type="PANTHER" id="PTHR43037">
    <property type="entry name" value="UNNAMED PRODUCT-RELATED"/>
    <property type="match status" value="1"/>
</dbReference>
<protein>
    <recommendedName>
        <fullName evidence="5">Phospholipase</fullName>
    </recommendedName>
</protein>
<organism evidence="3 4">
    <name type="scientific">Chitinophaga horti</name>
    <dbReference type="NCBI Taxonomy" id="2920382"/>
    <lineage>
        <taxon>Bacteria</taxon>
        <taxon>Pseudomonadati</taxon>
        <taxon>Bacteroidota</taxon>
        <taxon>Chitinophagia</taxon>
        <taxon>Chitinophagales</taxon>
        <taxon>Chitinophagaceae</taxon>
        <taxon>Chitinophaga</taxon>
    </lineage>
</organism>
<feature type="signal peptide" evidence="2">
    <location>
        <begin position="1"/>
        <end position="22"/>
    </location>
</feature>
<dbReference type="RefSeq" id="WP_264281535.1">
    <property type="nucleotide sequence ID" value="NZ_CP107006.1"/>
</dbReference>
<evidence type="ECO:0000313" key="4">
    <source>
        <dbReference type="Proteomes" id="UP001162741"/>
    </source>
</evidence>
<dbReference type="PANTHER" id="PTHR43037:SF1">
    <property type="entry name" value="BLL1128 PROTEIN"/>
    <property type="match status" value="1"/>
</dbReference>
<keyword evidence="4" id="KW-1185">Reference proteome</keyword>
<keyword evidence="1 2" id="KW-0732">Signal</keyword>
<dbReference type="InterPro" id="IPR050955">
    <property type="entry name" value="Plant_Biomass_Hydrol_Est"/>
</dbReference>
<dbReference type="EMBL" id="CP107006">
    <property type="protein sequence ID" value="UYQ93464.1"/>
    <property type="molecule type" value="Genomic_DNA"/>
</dbReference>
<evidence type="ECO:0000313" key="3">
    <source>
        <dbReference type="EMBL" id="UYQ93464.1"/>
    </source>
</evidence>
<dbReference type="Proteomes" id="UP001162741">
    <property type="component" value="Chromosome"/>
</dbReference>
<accession>A0ABY6J585</accession>
<proteinExistence type="predicted"/>
<evidence type="ECO:0008006" key="5">
    <source>
        <dbReference type="Google" id="ProtNLM"/>
    </source>
</evidence>
<evidence type="ECO:0000256" key="2">
    <source>
        <dbReference type="SAM" id="SignalP"/>
    </source>
</evidence>
<name>A0ABY6J585_9BACT</name>
<dbReference type="SUPFAM" id="SSF53474">
    <property type="entry name" value="alpha/beta-Hydrolases"/>
    <property type="match status" value="1"/>
</dbReference>
<dbReference type="Gene3D" id="3.40.50.1820">
    <property type="entry name" value="alpha/beta hydrolase"/>
    <property type="match status" value="1"/>
</dbReference>
<gene>
    <name evidence="3" type="ORF">MKQ68_25700</name>
</gene>